<evidence type="ECO:0000256" key="10">
    <source>
        <dbReference type="ARBA" id="ARBA00022984"/>
    </source>
</evidence>
<dbReference type="Pfam" id="PF02875">
    <property type="entry name" value="Mur_ligase_C"/>
    <property type="match status" value="1"/>
</dbReference>
<feature type="binding site" evidence="14">
    <location>
        <begin position="116"/>
        <end position="122"/>
    </location>
    <ligand>
        <name>ATP</name>
        <dbReference type="ChEBI" id="CHEBI:30616"/>
    </ligand>
</feature>
<evidence type="ECO:0000256" key="12">
    <source>
        <dbReference type="ARBA" id="ARBA00023316"/>
    </source>
</evidence>
<dbReference type="Gene3D" id="3.40.1190.10">
    <property type="entry name" value="Mur-like, catalytic domain"/>
    <property type="match status" value="1"/>
</dbReference>
<dbReference type="PANTHER" id="PTHR43445">
    <property type="entry name" value="UDP-N-ACETYLMURAMATE--L-ALANINE LIGASE-RELATED"/>
    <property type="match status" value="1"/>
</dbReference>
<dbReference type="GO" id="GO:0009252">
    <property type="term" value="P:peptidoglycan biosynthetic process"/>
    <property type="evidence" value="ECO:0007669"/>
    <property type="project" value="UniProtKB-UniRule"/>
</dbReference>
<dbReference type="InterPro" id="IPR013221">
    <property type="entry name" value="Mur_ligase_cen"/>
</dbReference>
<dbReference type="HAMAP" id="MF_00046">
    <property type="entry name" value="MurC"/>
    <property type="match status" value="1"/>
</dbReference>
<dbReference type="SUPFAM" id="SSF51984">
    <property type="entry name" value="MurCD N-terminal domain"/>
    <property type="match status" value="1"/>
</dbReference>
<dbReference type="EMBL" id="PKTG01000064">
    <property type="protein sequence ID" value="PLX18324.1"/>
    <property type="molecule type" value="Genomic_DNA"/>
</dbReference>
<keyword evidence="10 14" id="KW-0573">Peptidoglycan synthesis</keyword>
<dbReference type="PANTHER" id="PTHR43445:SF3">
    <property type="entry name" value="UDP-N-ACETYLMURAMATE--L-ALANINE LIGASE"/>
    <property type="match status" value="1"/>
</dbReference>
<dbReference type="InterPro" id="IPR000713">
    <property type="entry name" value="Mur_ligase_N"/>
</dbReference>
<dbReference type="EC" id="6.3.2.8" evidence="3 14"/>
<dbReference type="InterPro" id="IPR036615">
    <property type="entry name" value="Mur_ligase_C_dom_sf"/>
</dbReference>
<keyword evidence="5 14" id="KW-0436">Ligase</keyword>
<accession>A0A2N5ZI63</accession>
<comment type="caution">
    <text evidence="18">The sequence shown here is derived from an EMBL/GenBank/DDBJ whole genome shotgun (WGS) entry which is preliminary data.</text>
</comment>
<evidence type="ECO:0000259" key="15">
    <source>
        <dbReference type="Pfam" id="PF01225"/>
    </source>
</evidence>
<comment type="pathway">
    <text evidence="2 14">Cell wall biogenesis; peptidoglycan biosynthesis.</text>
</comment>
<sequence length="472" mass="53459">MNLNLDPGKNIHFIGVGGTGMSGLAIILHKMGYKVSGSDLNDNISTRTLKENGIMVYNFHNSGNISGSTQLVVRSAAIPIENPEIFTAKARNIEIIKYSQMLGYIMKLKKGIAVAGTHGKTTTTSMIAFILKQANYYPGFVIGGIVNQLQGSSSAGSGDLFVAEACEYDRSFLNLEPQYAIINNIEEDHLDYYRNLDDIEEAFIDFTKNIREDGILFYFNGCPNTKKVVESVDVKKISYGLEEESNYRCLSIDFNKARETFYKVLTPAKEEIEIRLSLFGLHNIINSLAAFSFCHEIGVPSDVIVKALSEFKGIKRRFEILYNKKFMIVDDYAHHPTEIKTVLKYTRENFKKNRIIVVFQPHQHSRTRFLLDDFATSFSHPDIVIVPDIYFVRDTELEKKMISSKDLVKKIVSKGGNAFYIPSFLEIEKFLDDNIIEDDLIIFMGAGNINEIAYNLVASLEENFEIKQEDKK</sequence>
<proteinExistence type="inferred from homology"/>
<dbReference type="SUPFAM" id="SSF53244">
    <property type="entry name" value="MurD-like peptide ligases, peptide-binding domain"/>
    <property type="match status" value="1"/>
</dbReference>
<dbReference type="Pfam" id="PF08245">
    <property type="entry name" value="Mur_ligase_M"/>
    <property type="match status" value="1"/>
</dbReference>
<dbReference type="GO" id="GO:0071555">
    <property type="term" value="P:cell wall organization"/>
    <property type="evidence" value="ECO:0007669"/>
    <property type="project" value="UniProtKB-KW"/>
</dbReference>
<comment type="function">
    <text evidence="14">Cell wall formation.</text>
</comment>
<feature type="domain" description="Mur ligase C-terminal" evidence="16">
    <location>
        <begin position="316"/>
        <end position="447"/>
    </location>
</feature>
<evidence type="ECO:0000259" key="17">
    <source>
        <dbReference type="Pfam" id="PF08245"/>
    </source>
</evidence>
<evidence type="ECO:0000256" key="8">
    <source>
        <dbReference type="ARBA" id="ARBA00022840"/>
    </source>
</evidence>
<dbReference type="AlphaFoldDB" id="A0A2N5ZI63"/>
<dbReference type="GO" id="GO:0008763">
    <property type="term" value="F:UDP-N-acetylmuramate-L-alanine ligase activity"/>
    <property type="evidence" value="ECO:0007669"/>
    <property type="project" value="UniProtKB-UniRule"/>
</dbReference>
<dbReference type="GO" id="GO:0005737">
    <property type="term" value="C:cytoplasm"/>
    <property type="evidence" value="ECO:0007669"/>
    <property type="project" value="UniProtKB-SubCell"/>
</dbReference>
<evidence type="ECO:0000256" key="3">
    <source>
        <dbReference type="ARBA" id="ARBA00012211"/>
    </source>
</evidence>
<dbReference type="InterPro" id="IPR004101">
    <property type="entry name" value="Mur_ligase_C"/>
</dbReference>
<feature type="domain" description="Mur ligase central" evidence="17">
    <location>
        <begin position="114"/>
        <end position="292"/>
    </location>
</feature>
<evidence type="ECO:0000256" key="13">
    <source>
        <dbReference type="ARBA" id="ARBA00047833"/>
    </source>
</evidence>
<dbReference type="SUPFAM" id="SSF53623">
    <property type="entry name" value="MurD-like peptide ligases, catalytic domain"/>
    <property type="match status" value="1"/>
</dbReference>
<dbReference type="InterPro" id="IPR050061">
    <property type="entry name" value="MurCDEF_pg_biosynth"/>
</dbReference>
<dbReference type="GO" id="GO:0051301">
    <property type="term" value="P:cell division"/>
    <property type="evidence" value="ECO:0007669"/>
    <property type="project" value="UniProtKB-KW"/>
</dbReference>
<evidence type="ECO:0000259" key="16">
    <source>
        <dbReference type="Pfam" id="PF02875"/>
    </source>
</evidence>
<dbReference type="Gene3D" id="3.40.50.720">
    <property type="entry name" value="NAD(P)-binding Rossmann-like Domain"/>
    <property type="match status" value="1"/>
</dbReference>
<gene>
    <name evidence="14 18" type="primary">murC</name>
    <name evidence="18" type="ORF">C0601_04720</name>
</gene>
<evidence type="ECO:0000256" key="11">
    <source>
        <dbReference type="ARBA" id="ARBA00023306"/>
    </source>
</evidence>
<keyword evidence="12 14" id="KW-0961">Cell wall biogenesis/degradation</keyword>
<dbReference type="Pfam" id="PF01225">
    <property type="entry name" value="Mur_ligase"/>
    <property type="match status" value="1"/>
</dbReference>
<name>A0A2N5ZI63_MUIH1</name>
<evidence type="ECO:0000256" key="9">
    <source>
        <dbReference type="ARBA" id="ARBA00022960"/>
    </source>
</evidence>
<evidence type="ECO:0000256" key="6">
    <source>
        <dbReference type="ARBA" id="ARBA00022618"/>
    </source>
</evidence>
<dbReference type="UniPathway" id="UPA00219"/>
<comment type="subcellular location">
    <subcellularLocation>
        <location evidence="1 14">Cytoplasm</location>
    </subcellularLocation>
</comment>
<dbReference type="Proteomes" id="UP000234857">
    <property type="component" value="Unassembled WGS sequence"/>
</dbReference>
<dbReference type="GO" id="GO:0008360">
    <property type="term" value="P:regulation of cell shape"/>
    <property type="evidence" value="ECO:0007669"/>
    <property type="project" value="UniProtKB-KW"/>
</dbReference>
<reference evidence="18 19" key="1">
    <citation type="submission" date="2017-11" db="EMBL/GenBank/DDBJ databases">
        <title>Genome-resolved metagenomics identifies genetic mobility, metabolic interactions, and unexpected diversity in perchlorate-reducing communities.</title>
        <authorList>
            <person name="Barnum T.P."/>
            <person name="Figueroa I.A."/>
            <person name="Carlstrom C.I."/>
            <person name="Lucas L.N."/>
            <person name="Engelbrektson A.L."/>
            <person name="Coates J.D."/>
        </authorList>
    </citation>
    <scope>NUCLEOTIDE SEQUENCE [LARGE SCALE GENOMIC DNA]</scope>
    <source>
        <strain evidence="18">BM706</strain>
    </source>
</reference>
<evidence type="ECO:0000256" key="7">
    <source>
        <dbReference type="ARBA" id="ARBA00022741"/>
    </source>
</evidence>
<keyword evidence="11 14" id="KW-0131">Cell cycle</keyword>
<dbReference type="NCBIfam" id="TIGR01082">
    <property type="entry name" value="murC"/>
    <property type="match status" value="1"/>
</dbReference>
<keyword evidence="6 14" id="KW-0132">Cell division</keyword>
<dbReference type="InterPro" id="IPR036565">
    <property type="entry name" value="Mur-like_cat_sf"/>
</dbReference>
<evidence type="ECO:0000256" key="2">
    <source>
        <dbReference type="ARBA" id="ARBA00004752"/>
    </source>
</evidence>
<dbReference type="GO" id="GO:0005524">
    <property type="term" value="F:ATP binding"/>
    <property type="evidence" value="ECO:0007669"/>
    <property type="project" value="UniProtKB-UniRule"/>
</dbReference>
<organism evidence="18 19">
    <name type="scientific">Muiribacterium halophilum</name>
    <dbReference type="NCBI Taxonomy" id="2053465"/>
    <lineage>
        <taxon>Bacteria</taxon>
        <taxon>Candidatus Muiribacteriota</taxon>
        <taxon>Candidatus Muiribacteriia</taxon>
        <taxon>Candidatus Muiribacteriales</taxon>
        <taxon>Candidatus Muiribacteriaceae</taxon>
        <taxon>Candidatus Muiribacterium</taxon>
    </lineage>
</organism>
<evidence type="ECO:0000256" key="14">
    <source>
        <dbReference type="HAMAP-Rule" id="MF_00046"/>
    </source>
</evidence>
<keyword evidence="4 14" id="KW-0963">Cytoplasm</keyword>
<dbReference type="InterPro" id="IPR005758">
    <property type="entry name" value="UDP-N-AcMur_Ala_ligase_MurC"/>
</dbReference>
<dbReference type="Gene3D" id="3.90.190.20">
    <property type="entry name" value="Mur ligase, C-terminal domain"/>
    <property type="match status" value="1"/>
</dbReference>
<keyword evidence="9 14" id="KW-0133">Cell shape</keyword>
<feature type="domain" description="Mur ligase N-terminal catalytic" evidence="15">
    <location>
        <begin position="10"/>
        <end position="109"/>
    </location>
</feature>
<evidence type="ECO:0000313" key="18">
    <source>
        <dbReference type="EMBL" id="PLX18324.1"/>
    </source>
</evidence>
<comment type="catalytic activity">
    <reaction evidence="13 14">
        <text>UDP-N-acetyl-alpha-D-muramate + L-alanine + ATP = UDP-N-acetyl-alpha-D-muramoyl-L-alanine + ADP + phosphate + H(+)</text>
        <dbReference type="Rhea" id="RHEA:23372"/>
        <dbReference type="ChEBI" id="CHEBI:15378"/>
        <dbReference type="ChEBI" id="CHEBI:30616"/>
        <dbReference type="ChEBI" id="CHEBI:43474"/>
        <dbReference type="ChEBI" id="CHEBI:57972"/>
        <dbReference type="ChEBI" id="CHEBI:70757"/>
        <dbReference type="ChEBI" id="CHEBI:83898"/>
        <dbReference type="ChEBI" id="CHEBI:456216"/>
        <dbReference type="EC" id="6.3.2.8"/>
    </reaction>
</comment>
<comment type="similarity">
    <text evidence="14">Belongs to the MurCDEF family.</text>
</comment>
<keyword evidence="8 14" id="KW-0067">ATP-binding</keyword>
<evidence type="ECO:0000256" key="5">
    <source>
        <dbReference type="ARBA" id="ARBA00022598"/>
    </source>
</evidence>
<keyword evidence="7 14" id="KW-0547">Nucleotide-binding</keyword>
<evidence type="ECO:0000256" key="4">
    <source>
        <dbReference type="ARBA" id="ARBA00022490"/>
    </source>
</evidence>
<protein>
    <recommendedName>
        <fullName evidence="3 14">UDP-N-acetylmuramate--L-alanine ligase</fullName>
        <ecNumber evidence="3 14">6.3.2.8</ecNumber>
    </recommendedName>
    <alternativeName>
        <fullName evidence="14">UDP-N-acetylmuramoyl-L-alanine synthetase</fullName>
    </alternativeName>
</protein>
<evidence type="ECO:0000256" key="1">
    <source>
        <dbReference type="ARBA" id="ARBA00004496"/>
    </source>
</evidence>
<evidence type="ECO:0000313" key="19">
    <source>
        <dbReference type="Proteomes" id="UP000234857"/>
    </source>
</evidence>